<protein>
    <submittedName>
        <fullName evidence="1">Uncharacterized protein</fullName>
    </submittedName>
</protein>
<dbReference type="AlphaFoldDB" id="A0A1D2AIC5"/>
<sequence>SNSFCGNVSRPTFLTGPYSVSTASTATSGMGSGTEITPSSCFLLSGSAVSAVGIFATDRAAVFAVFAKTHFILPSWRHSLRATVTLQRKSSNLRSTSSDDKKLQKIVLSSLTVVQFPVVHAI</sequence>
<organism evidence="1">
    <name type="scientific">Ornithodoros brasiliensis</name>
    <name type="common">Mouro tick</name>
    <dbReference type="NCBI Taxonomy" id="888526"/>
    <lineage>
        <taxon>Eukaryota</taxon>
        <taxon>Metazoa</taxon>
        <taxon>Ecdysozoa</taxon>
        <taxon>Arthropoda</taxon>
        <taxon>Chelicerata</taxon>
        <taxon>Arachnida</taxon>
        <taxon>Acari</taxon>
        <taxon>Parasitiformes</taxon>
        <taxon>Ixodida</taxon>
        <taxon>Ixodoidea</taxon>
        <taxon>Argasidae</taxon>
        <taxon>Ornithodorinae</taxon>
        <taxon>Ornithodoros</taxon>
    </lineage>
</organism>
<proteinExistence type="predicted"/>
<dbReference type="EMBL" id="GETE01001206">
    <property type="protein sequence ID" value="JAT78733.1"/>
    <property type="molecule type" value="Transcribed_RNA"/>
</dbReference>
<evidence type="ECO:0000313" key="1">
    <source>
        <dbReference type="EMBL" id="JAT78733.1"/>
    </source>
</evidence>
<feature type="non-terminal residue" evidence="1">
    <location>
        <position position="1"/>
    </location>
</feature>
<name>A0A1D2AIC5_ORNBR</name>
<reference evidence="1" key="1">
    <citation type="submission" date="2016-07" db="EMBL/GenBank/DDBJ databases">
        <title>Salivary Glands transcriptome analysis on engorged females of Ornithodoros brasiliensis (Acari:Argasidae).</title>
        <authorList>
            <person name="Simons S.M."/>
            <person name="Carvalho E."/>
            <person name="Junqueira-de-Azevedo I."/>
            <person name="Ho P.L."/>
            <person name="Giovanni D."/>
            <person name="Mendonca R."/>
            <person name="Onofrio V."/>
            <person name="Landulfo G."/>
            <person name="Ramirez D."/>
            <person name="Barros-Battesti D."/>
        </authorList>
    </citation>
    <scope>NUCLEOTIDE SEQUENCE</scope>
    <source>
        <strain evidence="1">Female</strain>
        <tissue evidence="1">Salivary gland</tissue>
    </source>
</reference>
<accession>A0A1D2AIC5</accession>